<evidence type="ECO:0000256" key="1">
    <source>
        <dbReference type="SAM" id="Phobius"/>
    </source>
</evidence>
<evidence type="ECO:0000313" key="2">
    <source>
        <dbReference type="EMBL" id="KDO20352.1"/>
    </source>
</evidence>
<dbReference type="OrthoDB" id="10324265at2759"/>
<protein>
    <submittedName>
        <fullName evidence="2">Uncharacterized protein</fullName>
    </submittedName>
</protein>
<feature type="transmembrane region" description="Helical" evidence="1">
    <location>
        <begin position="273"/>
        <end position="295"/>
    </location>
</feature>
<proteinExistence type="predicted"/>
<keyword evidence="1" id="KW-0472">Membrane</keyword>
<gene>
    <name evidence="2" type="ORF">SPRG_13497</name>
</gene>
<dbReference type="VEuPathDB" id="FungiDB:SPRG_13497"/>
<reference evidence="2 3" key="1">
    <citation type="journal article" date="2013" name="PLoS Genet.">
        <title>Distinctive expansion of potential virulence genes in the genome of the oomycete fish pathogen Saprolegnia parasitica.</title>
        <authorList>
            <person name="Jiang R.H."/>
            <person name="de Bruijn I."/>
            <person name="Haas B.J."/>
            <person name="Belmonte R."/>
            <person name="Lobach L."/>
            <person name="Christie J."/>
            <person name="van den Ackerveken G."/>
            <person name="Bottin A."/>
            <person name="Bulone V."/>
            <person name="Diaz-Moreno S.M."/>
            <person name="Dumas B."/>
            <person name="Fan L."/>
            <person name="Gaulin E."/>
            <person name="Govers F."/>
            <person name="Grenville-Briggs L.J."/>
            <person name="Horner N.R."/>
            <person name="Levin J.Z."/>
            <person name="Mammella M."/>
            <person name="Meijer H.J."/>
            <person name="Morris P."/>
            <person name="Nusbaum C."/>
            <person name="Oome S."/>
            <person name="Phillips A.J."/>
            <person name="van Rooyen D."/>
            <person name="Rzeszutek E."/>
            <person name="Saraiva M."/>
            <person name="Secombes C.J."/>
            <person name="Seidl M.F."/>
            <person name="Snel B."/>
            <person name="Stassen J.H."/>
            <person name="Sykes S."/>
            <person name="Tripathy S."/>
            <person name="van den Berg H."/>
            <person name="Vega-Arreguin J.C."/>
            <person name="Wawra S."/>
            <person name="Young S.K."/>
            <person name="Zeng Q."/>
            <person name="Dieguez-Uribeondo J."/>
            <person name="Russ C."/>
            <person name="Tyler B.M."/>
            <person name="van West P."/>
        </authorList>
    </citation>
    <scope>NUCLEOTIDE SEQUENCE [LARGE SCALE GENOMIC DNA]</scope>
    <source>
        <strain evidence="2 3">CBS 223.65</strain>
    </source>
</reference>
<dbReference type="KEGG" id="spar:SPRG_13497"/>
<dbReference type="RefSeq" id="XP_012208947.1">
    <property type="nucleotide sequence ID" value="XM_012353557.1"/>
</dbReference>
<dbReference type="EMBL" id="KK583315">
    <property type="protein sequence ID" value="KDO20352.1"/>
    <property type="molecule type" value="Genomic_DNA"/>
</dbReference>
<feature type="transmembrane region" description="Helical" evidence="1">
    <location>
        <begin position="422"/>
        <end position="445"/>
    </location>
</feature>
<evidence type="ECO:0000313" key="3">
    <source>
        <dbReference type="Proteomes" id="UP000030745"/>
    </source>
</evidence>
<dbReference type="AlphaFoldDB" id="A0A067C0L4"/>
<keyword evidence="3" id="KW-1185">Reference proteome</keyword>
<dbReference type="GeneID" id="24135370"/>
<keyword evidence="1" id="KW-1133">Transmembrane helix</keyword>
<name>A0A067C0L4_SAPPC</name>
<dbReference type="Proteomes" id="UP000030745">
    <property type="component" value="Unassembled WGS sequence"/>
</dbReference>
<keyword evidence="1" id="KW-0812">Transmembrane</keyword>
<feature type="transmembrane region" description="Helical" evidence="1">
    <location>
        <begin position="477"/>
        <end position="499"/>
    </location>
</feature>
<sequence length="629" mass="69857">MPPSIHAFVVDHHGVRGLARLGYDYVKRAMSLFVVLLLAMDAVVNNWALSNYLAGGYFFLTPIGAVQNAPQLETQYSYMRGYSIANMSNMGQWMANYTVVNLVSKNDRVFAISAGEFELTPSTVLCPIFQGDYNVDLSVSNKVKLAVAADATTFYRGNAFTHATNANDKVPAGASSVDLLKHGYLPGRTTVDKRFTRDIVLANTPTPQTQVVPYFRIYSRNYCTGCDTVAELGYSTCEFKMIYNDAVKTLTVTSSAFVPGSTYQLGFTVVNSAMALTALIVKLLAIFVGVGGYIASRRTVQWFEVDPAKPDSFVAKAIRTVVPKYFPFPSEALSYDMLLFNSDIFVYLYTLSVVLDLQNCLRYARDVSVYNAPAPQALVSIEIFALSFRLLWLNLVILKLCKLLWNLLGIASFNGQSVMMGFFNFSSVTALYLSGLSLFFIPSFIDYSNSDSYELYQHTEPLDGIRVEVVHGIYIRVAPYVVFVLLVNIVVILVLDHVWNLAHWKMLRKNSLARQAVYNSTSIMCDFLWGIEPHELPTGPGSVVCISARRLNLLAKKRVMLAVHVRSLPTKPVTSPDEPPSATADATDEYFMLAQDGDANIHILDGNLTEVPSVVYNVKILKNSFIKLK</sequence>
<organism evidence="2 3">
    <name type="scientific">Saprolegnia parasitica (strain CBS 223.65)</name>
    <dbReference type="NCBI Taxonomy" id="695850"/>
    <lineage>
        <taxon>Eukaryota</taxon>
        <taxon>Sar</taxon>
        <taxon>Stramenopiles</taxon>
        <taxon>Oomycota</taxon>
        <taxon>Saprolegniomycetes</taxon>
        <taxon>Saprolegniales</taxon>
        <taxon>Saprolegniaceae</taxon>
        <taxon>Saprolegnia</taxon>
    </lineage>
</organism>
<accession>A0A067C0L4</accession>